<sequence length="185" mass="19072">MTTRGRALRLTAISTLVVLGLTGFSTSRHGHGHGGDGGGGCSSSSQDHDSSSSSSGGGDAYKDDGDTYTTGGTGHHDYDDDTYDDDTGSGSGGTTATPEPATAELLTCATESAPYATVEITNPNDRAYTFPVTVFFKDAAGTTTADSREEPTVPPRTTTKVRVPLDNTTTPDHCELDAPNPQPLP</sequence>
<protein>
    <recommendedName>
        <fullName evidence="4">DUF4232 domain-containing protein</fullName>
    </recommendedName>
</protein>
<organism evidence="2 3">
    <name type="scientific">Streptomyces olivaceus</name>
    <dbReference type="NCBI Taxonomy" id="47716"/>
    <lineage>
        <taxon>Bacteria</taxon>
        <taxon>Bacillati</taxon>
        <taxon>Actinomycetota</taxon>
        <taxon>Actinomycetes</taxon>
        <taxon>Kitasatosporales</taxon>
        <taxon>Streptomycetaceae</taxon>
        <taxon>Streptomyces</taxon>
    </lineage>
</organism>
<evidence type="ECO:0008006" key="4">
    <source>
        <dbReference type="Google" id="ProtNLM"/>
    </source>
</evidence>
<reference evidence="2 3" key="1">
    <citation type="submission" date="2021-06" db="EMBL/GenBank/DDBJ databases">
        <title>Ecological speciation of a Streptomyces species isolated from different habitats and geographic origins.</title>
        <authorList>
            <person name="Wang J."/>
        </authorList>
    </citation>
    <scope>NUCLEOTIDE SEQUENCE [LARGE SCALE GENOMIC DNA]</scope>
    <source>
        <strain evidence="2 3">FXJ8.012</strain>
    </source>
</reference>
<feature type="region of interest" description="Disordered" evidence="1">
    <location>
        <begin position="141"/>
        <end position="185"/>
    </location>
</feature>
<feature type="region of interest" description="Disordered" evidence="1">
    <location>
        <begin position="29"/>
        <end position="102"/>
    </location>
</feature>
<dbReference type="RefSeq" id="WP_224309977.1">
    <property type="nucleotide sequence ID" value="NZ_JAHSST010000007.1"/>
</dbReference>
<feature type="compositionally biased region" description="Low complexity" evidence="1">
    <location>
        <begin position="155"/>
        <end position="164"/>
    </location>
</feature>
<name>A0ABS7W5P3_STROV</name>
<evidence type="ECO:0000256" key="1">
    <source>
        <dbReference type="SAM" id="MobiDB-lite"/>
    </source>
</evidence>
<evidence type="ECO:0000313" key="2">
    <source>
        <dbReference type="EMBL" id="MBZ6153287.1"/>
    </source>
</evidence>
<evidence type="ECO:0000313" key="3">
    <source>
        <dbReference type="Proteomes" id="UP000758701"/>
    </source>
</evidence>
<keyword evidence="3" id="KW-1185">Reference proteome</keyword>
<gene>
    <name evidence="2" type="ORF">KVH32_19310</name>
</gene>
<comment type="caution">
    <text evidence="2">The sequence shown here is derived from an EMBL/GenBank/DDBJ whole genome shotgun (WGS) entry which is preliminary data.</text>
</comment>
<proteinExistence type="predicted"/>
<dbReference type="EMBL" id="JAHSTP010000007">
    <property type="protein sequence ID" value="MBZ6153287.1"/>
    <property type="molecule type" value="Genomic_DNA"/>
</dbReference>
<dbReference type="Proteomes" id="UP000758701">
    <property type="component" value="Unassembled WGS sequence"/>
</dbReference>
<accession>A0ABS7W5P3</accession>